<dbReference type="Proteomes" id="UP001519287">
    <property type="component" value="Unassembled WGS sequence"/>
</dbReference>
<sequence length="276" mass="31225">MQRLKVGKLIITIIMIGLGLIFLLPFIWMLSTSFKPEVDVFKYPIEWIPRTWNAVDNYLGVWNGKANFALYYWNSIKISVLTTLLSVIVSSMAAYGFTKIHFRGRELLFFIVLATYMIPAEATQVPLFVLYRWLGLYDTHTGLVLLGGFSVLGTFLLRQFFAGISNDYIESSQMDGAGHFKIFTKVIIPLVRPAIATYAILRFIWTWNDFQTPFIFLNDKALFTLQLGMNSFADRNGQFYSLIMAASVSAILPLLIVFIIGQKQVIEGITLGGVKG</sequence>
<dbReference type="Pfam" id="PF00528">
    <property type="entry name" value="BPD_transp_1"/>
    <property type="match status" value="1"/>
</dbReference>
<evidence type="ECO:0000256" key="4">
    <source>
        <dbReference type="ARBA" id="ARBA00022692"/>
    </source>
</evidence>
<feature type="transmembrane region" description="Helical" evidence="7">
    <location>
        <begin position="182"/>
        <end position="205"/>
    </location>
</feature>
<evidence type="ECO:0000256" key="5">
    <source>
        <dbReference type="ARBA" id="ARBA00022989"/>
    </source>
</evidence>
<feature type="transmembrane region" description="Helical" evidence="7">
    <location>
        <begin position="71"/>
        <end position="95"/>
    </location>
</feature>
<keyword evidence="10" id="KW-1185">Reference proteome</keyword>
<comment type="subcellular location">
    <subcellularLocation>
        <location evidence="1 7">Cell membrane</location>
        <topology evidence="1 7">Multi-pass membrane protein</topology>
    </subcellularLocation>
</comment>
<dbReference type="SUPFAM" id="SSF161098">
    <property type="entry name" value="MetI-like"/>
    <property type="match status" value="1"/>
</dbReference>
<proteinExistence type="inferred from homology"/>
<evidence type="ECO:0000313" key="10">
    <source>
        <dbReference type="Proteomes" id="UP001519287"/>
    </source>
</evidence>
<dbReference type="PROSITE" id="PS50928">
    <property type="entry name" value="ABC_TM1"/>
    <property type="match status" value="1"/>
</dbReference>
<accession>A0ABS4J800</accession>
<protein>
    <submittedName>
        <fullName evidence="9">Multiple sugar transport system permease protein</fullName>
    </submittedName>
</protein>
<reference evidence="9 10" key="1">
    <citation type="submission" date="2021-03" db="EMBL/GenBank/DDBJ databases">
        <title>Genomic Encyclopedia of Type Strains, Phase IV (KMG-IV): sequencing the most valuable type-strain genomes for metagenomic binning, comparative biology and taxonomic classification.</title>
        <authorList>
            <person name="Goeker M."/>
        </authorList>
    </citation>
    <scope>NUCLEOTIDE SEQUENCE [LARGE SCALE GENOMIC DNA]</scope>
    <source>
        <strain evidence="9 10">DSM 26048</strain>
    </source>
</reference>
<comment type="caution">
    <text evidence="9">The sequence shown here is derived from an EMBL/GenBank/DDBJ whole genome shotgun (WGS) entry which is preliminary data.</text>
</comment>
<feature type="transmembrane region" description="Helical" evidence="7">
    <location>
        <begin position="107"/>
        <end position="131"/>
    </location>
</feature>
<keyword evidence="6 7" id="KW-0472">Membrane</keyword>
<evidence type="ECO:0000256" key="2">
    <source>
        <dbReference type="ARBA" id="ARBA00022448"/>
    </source>
</evidence>
<dbReference type="CDD" id="cd06261">
    <property type="entry name" value="TM_PBP2"/>
    <property type="match status" value="1"/>
</dbReference>
<dbReference type="InterPro" id="IPR000515">
    <property type="entry name" value="MetI-like"/>
</dbReference>
<feature type="transmembrane region" description="Helical" evidence="7">
    <location>
        <begin position="239"/>
        <end position="260"/>
    </location>
</feature>
<keyword evidence="4 7" id="KW-0812">Transmembrane</keyword>
<dbReference type="PANTHER" id="PTHR43744">
    <property type="entry name" value="ABC TRANSPORTER PERMEASE PROTEIN MG189-RELATED-RELATED"/>
    <property type="match status" value="1"/>
</dbReference>
<feature type="domain" description="ABC transmembrane type-1" evidence="8">
    <location>
        <begin position="72"/>
        <end position="261"/>
    </location>
</feature>
<keyword evidence="5 7" id="KW-1133">Transmembrane helix</keyword>
<comment type="similarity">
    <text evidence="7">Belongs to the binding-protein-dependent transport system permease family.</text>
</comment>
<dbReference type="PANTHER" id="PTHR43744:SF8">
    <property type="entry name" value="SN-GLYCEROL-3-PHOSPHATE TRANSPORT SYSTEM PERMEASE PROTEIN UGPE"/>
    <property type="match status" value="1"/>
</dbReference>
<gene>
    <name evidence="9" type="ORF">J2Z66_007620</name>
</gene>
<keyword evidence="2 7" id="KW-0813">Transport</keyword>
<dbReference type="InterPro" id="IPR035906">
    <property type="entry name" value="MetI-like_sf"/>
</dbReference>
<evidence type="ECO:0000256" key="3">
    <source>
        <dbReference type="ARBA" id="ARBA00022475"/>
    </source>
</evidence>
<feature type="transmembrane region" description="Helical" evidence="7">
    <location>
        <begin position="143"/>
        <end position="161"/>
    </location>
</feature>
<evidence type="ECO:0000256" key="6">
    <source>
        <dbReference type="ARBA" id="ARBA00023136"/>
    </source>
</evidence>
<evidence type="ECO:0000256" key="7">
    <source>
        <dbReference type="RuleBase" id="RU363032"/>
    </source>
</evidence>
<keyword evidence="9" id="KW-0762">Sugar transport</keyword>
<dbReference type="Gene3D" id="1.10.3720.10">
    <property type="entry name" value="MetI-like"/>
    <property type="match status" value="1"/>
</dbReference>
<name>A0ABS4J800_9BACL</name>
<evidence type="ECO:0000313" key="9">
    <source>
        <dbReference type="EMBL" id="MBP1995978.1"/>
    </source>
</evidence>
<feature type="transmembrane region" description="Helical" evidence="7">
    <location>
        <begin position="9"/>
        <end position="30"/>
    </location>
</feature>
<keyword evidence="3" id="KW-1003">Cell membrane</keyword>
<evidence type="ECO:0000256" key="1">
    <source>
        <dbReference type="ARBA" id="ARBA00004651"/>
    </source>
</evidence>
<dbReference type="EMBL" id="JAGGLB010000041">
    <property type="protein sequence ID" value="MBP1995978.1"/>
    <property type="molecule type" value="Genomic_DNA"/>
</dbReference>
<organism evidence="9 10">
    <name type="scientific">Paenibacillus eucommiae</name>
    <dbReference type="NCBI Taxonomy" id="1355755"/>
    <lineage>
        <taxon>Bacteria</taxon>
        <taxon>Bacillati</taxon>
        <taxon>Bacillota</taxon>
        <taxon>Bacilli</taxon>
        <taxon>Bacillales</taxon>
        <taxon>Paenibacillaceae</taxon>
        <taxon>Paenibacillus</taxon>
    </lineage>
</organism>
<evidence type="ECO:0000259" key="8">
    <source>
        <dbReference type="PROSITE" id="PS50928"/>
    </source>
</evidence>